<evidence type="ECO:0000256" key="2">
    <source>
        <dbReference type="ARBA" id="ARBA00023125"/>
    </source>
</evidence>
<accession>A0A5Q0M374</accession>
<dbReference type="SUPFAM" id="SSF46894">
    <property type="entry name" value="C-terminal effector domain of the bipartite response regulators"/>
    <property type="match status" value="1"/>
</dbReference>
<dbReference type="GO" id="GO:0006355">
    <property type="term" value="P:regulation of DNA-templated transcription"/>
    <property type="evidence" value="ECO:0007669"/>
    <property type="project" value="InterPro"/>
</dbReference>
<dbReference type="InterPro" id="IPR036388">
    <property type="entry name" value="WH-like_DNA-bd_sf"/>
</dbReference>
<dbReference type="GO" id="GO:0016887">
    <property type="term" value="F:ATP hydrolysis activity"/>
    <property type="evidence" value="ECO:0007669"/>
    <property type="project" value="InterPro"/>
</dbReference>
<evidence type="ECO:0000313" key="5">
    <source>
        <dbReference type="EMBL" id="QFZ84051.1"/>
    </source>
</evidence>
<dbReference type="Pfam" id="PF00196">
    <property type="entry name" value="GerE"/>
    <property type="match status" value="1"/>
</dbReference>
<protein>
    <recommendedName>
        <fullName evidence="4">HTH luxR-type domain-containing protein</fullName>
    </recommendedName>
</protein>
<reference evidence="5 6" key="1">
    <citation type="submission" date="2019-10" db="EMBL/GenBank/DDBJ databases">
        <title>Complete genome sequence of Variovorax paradoxus 5C-2.</title>
        <authorList>
            <person name="Gogoleva N.E."/>
            <person name="Balkin A.S."/>
        </authorList>
    </citation>
    <scope>NUCLEOTIDE SEQUENCE [LARGE SCALE GENOMIC DNA]</scope>
    <source>
        <strain evidence="5 6">5C-2</strain>
    </source>
</reference>
<dbReference type="Proteomes" id="UP000326780">
    <property type="component" value="Chromosome"/>
</dbReference>
<dbReference type="Gene3D" id="3.40.50.300">
    <property type="entry name" value="P-loop containing nucleotide triphosphate hydrolases"/>
    <property type="match status" value="1"/>
</dbReference>
<evidence type="ECO:0000256" key="1">
    <source>
        <dbReference type="ARBA" id="ARBA00023015"/>
    </source>
</evidence>
<dbReference type="Gene3D" id="1.10.10.10">
    <property type="entry name" value="Winged helix-like DNA-binding domain superfamily/Winged helix DNA-binding domain"/>
    <property type="match status" value="1"/>
</dbReference>
<dbReference type="CDD" id="cd06170">
    <property type="entry name" value="LuxR_C_like"/>
    <property type="match status" value="1"/>
</dbReference>
<evidence type="ECO:0000259" key="4">
    <source>
        <dbReference type="PROSITE" id="PS50043"/>
    </source>
</evidence>
<dbReference type="InterPro" id="IPR049945">
    <property type="entry name" value="AAA_22"/>
</dbReference>
<dbReference type="InterPro" id="IPR000792">
    <property type="entry name" value="Tscrpt_reg_LuxR_C"/>
</dbReference>
<dbReference type="InterPro" id="IPR011990">
    <property type="entry name" value="TPR-like_helical_dom_sf"/>
</dbReference>
<proteinExistence type="predicted"/>
<dbReference type="SMART" id="SM00421">
    <property type="entry name" value="HTH_LUXR"/>
    <property type="match status" value="1"/>
</dbReference>
<dbReference type="InterPro" id="IPR016032">
    <property type="entry name" value="Sig_transdc_resp-reg_C-effctor"/>
</dbReference>
<dbReference type="GO" id="GO:0003677">
    <property type="term" value="F:DNA binding"/>
    <property type="evidence" value="ECO:0007669"/>
    <property type="project" value="UniProtKB-KW"/>
</dbReference>
<dbReference type="AlphaFoldDB" id="A0A5Q0M374"/>
<feature type="domain" description="HTH luxR-type" evidence="4">
    <location>
        <begin position="855"/>
        <end position="920"/>
    </location>
</feature>
<dbReference type="EMBL" id="CP045644">
    <property type="protein sequence ID" value="QFZ84051.1"/>
    <property type="molecule type" value="Genomic_DNA"/>
</dbReference>
<dbReference type="InterPro" id="IPR059106">
    <property type="entry name" value="WHD_MalT"/>
</dbReference>
<dbReference type="PRINTS" id="PR00038">
    <property type="entry name" value="HTHLUXR"/>
</dbReference>
<name>A0A5Q0M374_VARPD</name>
<dbReference type="Gene3D" id="1.25.40.10">
    <property type="entry name" value="Tetratricopeptide repeat domain"/>
    <property type="match status" value="1"/>
</dbReference>
<keyword evidence="1" id="KW-0805">Transcription regulation</keyword>
<dbReference type="SUPFAM" id="SSF52540">
    <property type="entry name" value="P-loop containing nucleoside triphosphate hydrolases"/>
    <property type="match status" value="1"/>
</dbReference>
<keyword evidence="2" id="KW-0238">DNA-binding</keyword>
<dbReference type="Pfam" id="PF13401">
    <property type="entry name" value="AAA_22"/>
    <property type="match status" value="1"/>
</dbReference>
<dbReference type="PANTHER" id="PTHR44688">
    <property type="entry name" value="DNA-BINDING TRANSCRIPTIONAL ACTIVATOR DEVR_DOSR"/>
    <property type="match status" value="1"/>
</dbReference>
<sequence length="926" mass="101601">MPTLPAERTKHNDAQPVSGSLPRSAGLLLSRETLLARLSLSASAPHRLVVVQAPAGCGKTSLLQLWRRELVSVGSEVAWVGLGSDDNDILRLVDDLFAALEPIDAAITREARLLAGRGSDPEAVERMVIGLVQGIAASGREIVLVLDDAHHLHSAGAVHAVQLLIEYAPANLRCALATRTALPLFLARARAADQMLQLGPDDLRFSRDESVEFLRERLSGADDRIADRLHALTDGWPAGLQLLSVALRRRPGALPEQVERVCDPKTFSAYLEQEVLLRLAPDELRLMVCCAVPSRFNAPLGAALLGEPLGTAHCAALLGRLAGEGLFMTRTAGADDPAAWWRIHPLLRDVLRARFETWPAPERRRVHVAAWHWFAAEAQHHDAVRHAMQAGEADAAVELVEGCASELFVRGELRQLVSLVRLLPPALLSERAGLRLWMAWVEVYERRLAECARTVAQLRIDLADAPPAMRYRLTLLRGLLAVQSDDTLGAMAILPELQHAPDGADGIARAGRRNILSWLYVYRGEYERARRIQLDEEPPLVEGQVLHGTPFGALVGRCLVGLAHAVEGQMIQAERIYRDVLFEADQRGSSCVDAACMAAGLLAEVLYELNDPAAAARLVEERLDVLERVSIPDTVVRVMLVLTRARRMAGRPLDALAHLEQVEDYAQRLGLDRVMAYCLLEQFKLHAERGESEAVRDCMAQLDALDARHAGVESETLSEIMVVAERARIRLAIWDGDLQGALRRIDALWVLCERRGRIRRLAYLHLQAAVLERRLGRDDVARERTREALRIGHRLGLVRSLLDADPDALALIEMVGAEPGMDPLLAFYAQRIQASARQSQANAGSGQGAGSDSARTASLELLSPRETEIVQLLQQSMPNKKIARALGVSLDTVKWHLKNVYGKLGATGRDDVVQRLRAAGTKTGAP</sequence>
<evidence type="ECO:0000313" key="6">
    <source>
        <dbReference type="Proteomes" id="UP000326780"/>
    </source>
</evidence>
<dbReference type="InterPro" id="IPR027417">
    <property type="entry name" value="P-loop_NTPase"/>
</dbReference>
<dbReference type="PANTHER" id="PTHR44688:SF16">
    <property type="entry name" value="DNA-BINDING TRANSCRIPTIONAL ACTIVATOR DEVR_DOSR"/>
    <property type="match status" value="1"/>
</dbReference>
<evidence type="ECO:0000256" key="3">
    <source>
        <dbReference type="ARBA" id="ARBA00023163"/>
    </source>
</evidence>
<keyword evidence="3" id="KW-0804">Transcription</keyword>
<dbReference type="Pfam" id="PF25873">
    <property type="entry name" value="WHD_MalT"/>
    <property type="match status" value="1"/>
</dbReference>
<organism evidence="5 6">
    <name type="scientific">Variovorax paradoxus</name>
    <dbReference type="NCBI Taxonomy" id="34073"/>
    <lineage>
        <taxon>Bacteria</taxon>
        <taxon>Pseudomonadati</taxon>
        <taxon>Pseudomonadota</taxon>
        <taxon>Betaproteobacteria</taxon>
        <taxon>Burkholderiales</taxon>
        <taxon>Comamonadaceae</taxon>
        <taxon>Variovorax</taxon>
    </lineage>
</organism>
<gene>
    <name evidence="5" type="ORF">GFK26_15450</name>
</gene>
<dbReference type="RefSeq" id="WP_153282704.1">
    <property type="nucleotide sequence ID" value="NZ_CP045644.1"/>
</dbReference>
<dbReference type="PROSITE" id="PS50043">
    <property type="entry name" value="HTH_LUXR_2"/>
    <property type="match status" value="1"/>
</dbReference>